<keyword evidence="3" id="KW-0255">Endonuclease</keyword>
<dbReference type="PANTHER" id="PTHR34477">
    <property type="entry name" value="UPF0213 PROTEIN YHBQ"/>
    <property type="match status" value="1"/>
</dbReference>
<organism evidence="3 4">
    <name type="scientific">candidate division WWE3 bacterium CG08_land_8_20_14_0_20_41_15</name>
    <dbReference type="NCBI Taxonomy" id="1975086"/>
    <lineage>
        <taxon>Bacteria</taxon>
        <taxon>Katanobacteria</taxon>
    </lineage>
</organism>
<dbReference type="EMBL" id="PEYV01000059">
    <property type="protein sequence ID" value="PIS21293.1"/>
    <property type="molecule type" value="Genomic_DNA"/>
</dbReference>
<dbReference type="Pfam" id="PF01541">
    <property type="entry name" value="GIY-YIG"/>
    <property type="match status" value="1"/>
</dbReference>
<sequence>MNYIVYVISNPDGEFYKGVTSDLEKRLYYHNNGLSSWTRGKGPWELVHKEIFESKLEALRREKYLKSGKGRGFLKSIINGV</sequence>
<dbReference type="AlphaFoldDB" id="A0A2H0X8N5"/>
<evidence type="ECO:0000256" key="1">
    <source>
        <dbReference type="ARBA" id="ARBA00007435"/>
    </source>
</evidence>
<dbReference type="PANTHER" id="PTHR34477:SF1">
    <property type="entry name" value="UPF0213 PROTEIN YHBQ"/>
    <property type="match status" value="1"/>
</dbReference>
<dbReference type="Proteomes" id="UP000231098">
    <property type="component" value="Unassembled WGS sequence"/>
</dbReference>
<keyword evidence="3" id="KW-0540">Nuclease</keyword>
<dbReference type="SUPFAM" id="SSF82771">
    <property type="entry name" value="GIY-YIG endonuclease"/>
    <property type="match status" value="1"/>
</dbReference>
<proteinExistence type="inferred from homology"/>
<evidence type="ECO:0000313" key="3">
    <source>
        <dbReference type="EMBL" id="PIS21293.1"/>
    </source>
</evidence>
<dbReference type="InterPro" id="IPR035901">
    <property type="entry name" value="GIY-YIG_endonuc_sf"/>
</dbReference>
<name>A0A2H0X8N5_UNCKA</name>
<dbReference type="Gene3D" id="3.40.1440.10">
    <property type="entry name" value="GIY-YIG endonuclease"/>
    <property type="match status" value="1"/>
</dbReference>
<evidence type="ECO:0000313" key="4">
    <source>
        <dbReference type="Proteomes" id="UP000231098"/>
    </source>
</evidence>
<keyword evidence="3" id="KW-0378">Hydrolase</keyword>
<reference evidence="4" key="1">
    <citation type="submission" date="2017-09" db="EMBL/GenBank/DDBJ databases">
        <title>Depth-based differentiation of microbial function through sediment-hosted aquifers and enrichment of novel symbionts in the deep terrestrial subsurface.</title>
        <authorList>
            <person name="Probst A.J."/>
            <person name="Ladd B."/>
            <person name="Jarett J.K."/>
            <person name="Geller-Mcgrath D.E."/>
            <person name="Sieber C.M.K."/>
            <person name="Emerson J.B."/>
            <person name="Anantharaman K."/>
            <person name="Thomas B.C."/>
            <person name="Malmstrom R."/>
            <person name="Stieglmeier M."/>
            <person name="Klingl A."/>
            <person name="Woyke T."/>
            <person name="Ryan C.M."/>
            <person name="Banfield J.F."/>
        </authorList>
    </citation>
    <scope>NUCLEOTIDE SEQUENCE [LARGE SCALE GENOMIC DNA]</scope>
</reference>
<dbReference type="InterPro" id="IPR000305">
    <property type="entry name" value="GIY-YIG_endonuc"/>
</dbReference>
<dbReference type="GO" id="GO:0004519">
    <property type="term" value="F:endonuclease activity"/>
    <property type="evidence" value="ECO:0007669"/>
    <property type="project" value="UniProtKB-KW"/>
</dbReference>
<feature type="domain" description="GIY-YIG" evidence="2">
    <location>
        <begin position="1"/>
        <end position="75"/>
    </location>
</feature>
<accession>A0A2H0X8N5</accession>
<evidence type="ECO:0000259" key="2">
    <source>
        <dbReference type="PROSITE" id="PS50164"/>
    </source>
</evidence>
<comment type="similarity">
    <text evidence="1">Belongs to the UPF0213 family.</text>
</comment>
<gene>
    <name evidence="3" type="ORF">COT51_03530</name>
</gene>
<dbReference type="PROSITE" id="PS50164">
    <property type="entry name" value="GIY_YIG"/>
    <property type="match status" value="1"/>
</dbReference>
<dbReference type="CDD" id="cd10449">
    <property type="entry name" value="GIY-YIG_SLX1_like"/>
    <property type="match status" value="1"/>
</dbReference>
<dbReference type="InterPro" id="IPR050190">
    <property type="entry name" value="UPF0213_domain"/>
</dbReference>
<protein>
    <submittedName>
        <fullName evidence="3">Endonuclease</fullName>
    </submittedName>
</protein>
<comment type="caution">
    <text evidence="3">The sequence shown here is derived from an EMBL/GenBank/DDBJ whole genome shotgun (WGS) entry which is preliminary data.</text>
</comment>